<comment type="caution">
    <text evidence="2">The sequence shown here is derived from an EMBL/GenBank/DDBJ whole genome shotgun (WGS) entry which is preliminary data.</text>
</comment>
<dbReference type="InterPro" id="IPR003165">
    <property type="entry name" value="Piwi"/>
</dbReference>
<evidence type="ECO:0000313" key="2">
    <source>
        <dbReference type="EMBL" id="RAR04469.1"/>
    </source>
</evidence>
<dbReference type="Proteomes" id="UP000249619">
    <property type="component" value="Unassembled WGS sequence"/>
</dbReference>
<reference evidence="3" key="1">
    <citation type="submission" date="2018-05" db="EMBL/GenBank/DDBJ databases">
        <title>Draft genome sequence of Stemphylium lycopersici strain CIDEFI 213.</title>
        <authorList>
            <person name="Medina R."/>
            <person name="Franco M.E.E."/>
            <person name="Lucentini C.G."/>
            <person name="Saparrat M.C.N."/>
            <person name="Balatti P.A."/>
        </authorList>
    </citation>
    <scope>NUCLEOTIDE SEQUENCE [LARGE SCALE GENOMIC DNA]</scope>
    <source>
        <strain evidence="3">CIDEFI 213</strain>
    </source>
</reference>
<evidence type="ECO:0000313" key="3">
    <source>
        <dbReference type="Proteomes" id="UP000249619"/>
    </source>
</evidence>
<sequence length="126" mass="13850">MPLGHQLKVPGLFATSGLTNPIPDSFFVRAHIAIKGTARSAHYHTPEDGMEFGINKLSQLKTMLCYAFGRATTVVSSPPHAKGKRKRVTKEWINEAKKAFGQSVSGSEAVWGKHYGKPFGDCDYEK</sequence>
<gene>
    <name evidence="2" type="ORF">DDE83_007802</name>
</gene>
<dbReference type="SUPFAM" id="SSF53098">
    <property type="entry name" value="Ribonuclease H-like"/>
    <property type="match status" value="1"/>
</dbReference>
<dbReference type="STRING" id="183478.A0A364MV71"/>
<dbReference type="InterPro" id="IPR012337">
    <property type="entry name" value="RNaseH-like_sf"/>
</dbReference>
<dbReference type="OrthoDB" id="10252740at2759"/>
<keyword evidence="3" id="KW-1185">Reference proteome</keyword>
<organism evidence="2 3">
    <name type="scientific">Stemphylium lycopersici</name>
    <name type="common">Tomato gray leaf spot disease fungus</name>
    <name type="synonym">Thyrospora lycopersici</name>
    <dbReference type="NCBI Taxonomy" id="183478"/>
    <lineage>
        <taxon>Eukaryota</taxon>
        <taxon>Fungi</taxon>
        <taxon>Dikarya</taxon>
        <taxon>Ascomycota</taxon>
        <taxon>Pezizomycotina</taxon>
        <taxon>Dothideomycetes</taxon>
        <taxon>Pleosporomycetidae</taxon>
        <taxon>Pleosporales</taxon>
        <taxon>Pleosporineae</taxon>
        <taxon>Pleosporaceae</taxon>
        <taxon>Stemphylium</taxon>
    </lineage>
</organism>
<accession>A0A364MV71</accession>
<dbReference type="EMBL" id="QGDH01000153">
    <property type="protein sequence ID" value="RAR04469.1"/>
    <property type="molecule type" value="Genomic_DNA"/>
</dbReference>
<proteinExistence type="predicted"/>
<name>A0A364MV71_STELY</name>
<dbReference type="Pfam" id="PF02171">
    <property type="entry name" value="Piwi"/>
    <property type="match status" value="1"/>
</dbReference>
<dbReference type="Gene3D" id="3.30.420.10">
    <property type="entry name" value="Ribonuclease H-like superfamily/Ribonuclease H"/>
    <property type="match status" value="1"/>
</dbReference>
<evidence type="ECO:0000259" key="1">
    <source>
        <dbReference type="Pfam" id="PF02171"/>
    </source>
</evidence>
<feature type="domain" description="Piwi" evidence="1">
    <location>
        <begin position="8"/>
        <end position="79"/>
    </location>
</feature>
<dbReference type="GO" id="GO:0003676">
    <property type="term" value="F:nucleic acid binding"/>
    <property type="evidence" value="ECO:0007669"/>
    <property type="project" value="InterPro"/>
</dbReference>
<dbReference type="AlphaFoldDB" id="A0A364MV71"/>
<protein>
    <submittedName>
        <fullName evidence="2">Protein argonaute</fullName>
    </submittedName>
</protein>
<dbReference type="InterPro" id="IPR036397">
    <property type="entry name" value="RNaseH_sf"/>
</dbReference>